<comment type="similarity">
    <text evidence="2">Belongs to the Tim44 family.</text>
</comment>
<dbReference type="Pfam" id="PF04280">
    <property type="entry name" value="Tim44"/>
    <property type="match status" value="1"/>
</dbReference>
<feature type="compositionally biased region" description="Low complexity" evidence="7">
    <location>
        <begin position="155"/>
        <end position="182"/>
    </location>
</feature>
<evidence type="ECO:0000256" key="1">
    <source>
        <dbReference type="ARBA" id="ARBA00004273"/>
    </source>
</evidence>
<keyword evidence="10" id="KW-1185">Reference proteome</keyword>
<comment type="subcellular location">
    <subcellularLocation>
        <location evidence="1">Mitochondrion inner membrane</location>
    </subcellularLocation>
</comment>
<reference evidence="9" key="2">
    <citation type="submission" date="2013-10" db="EMBL/GenBank/DDBJ databases">
        <authorList>
            <person name="Aslett M."/>
        </authorList>
    </citation>
    <scope>NUCLEOTIDE SEQUENCE [LARGE SCALE GENOMIC DNA]</scope>
    <source>
        <strain evidence="9">Houghton</strain>
    </source>
</reference>
<keyword evidence="5" id="KW-0496">Mitochondrion</keyword>
<dbReference type="EMBL" id="HG674843">
    <property type="protein sequence ID" value="CDJ40014.1"/>
    <property type="molecule type" value="Genomic_DNA"/>
</dbReference>
<dbReference type="GO" id="GO:0005743">
    <property type="term" value="C:mitochondrial inner membrane"/>
    <property type="evidence" value="ECO:0007669"/>
    <property type="project" value="UniProtKB-SubCell"/>
</dbReference>
<feature type="non-terminal residue" evidence="9">
    <location>
        <position position="316"/>
    </location>
</feature>
<evidence type="ECO:0000256" key="2">
    <source>
        <dbReference type="ARBA" id="ARBA00009597"/>
    </source>
</evidence>
<proteinExistence type="inferred from homology"/>
<dbReference type="GeneID" id="25256803"/>
<dbReference type="GO" id="GO:0051087">
    <property type="term" value="F:protein-folding chaperone binding"/>
    <property type="evidence" value="ECO:0007669"/>
    <property type="project" value="TreeGrafter"/>
</dbReference>
<evidence type="ECO:0000256" key="5">
    <source>
        <dbReference type="ARBA" id="ARBA00023128"/>
    </source>
</evidence>
<dbReference type="AlphaFoldDB" id="U6KUI8"/>
<keyword evidence="6" id="KW-0472">Membrane</keyword>
<keyword evidence="4" id="KW-0809">Transit peptide</keyword>
<dbReference type="GO" id="GO:0030150">
    <property type="term" value="P:protein import into mitochondrial matrix"/>
    <property type="evidence" value="ECO:0007669"/>
    <property type="project" value="TreeGrafter"/>
</dbReference>
<dbReference type="InterPro" id="IPR007379">
    <property type="entry name" value="Tim44-like_dom"/>
</dbReference>
<dbReference type="VEuPathDB" id="ToxoDB:ETH2_0947000"/>
<evidence type="ECO:0000256" key="3">
    <source>
        <dbReference type="ARBA" id="ARBA00022792"/>
    </source>
</evidence>
<dbReference type="Gene3D" id="3.10.450.240">
    <property type="match status" value="1"/>
</dbReference>
<dbReference type="PANTHER" id="PTHR10721">
    <property type="entry name" value="MITOCHONDRIAL IMPORT INNER MEMBRANE TRANSLOCASE SUBUNIT TIM44"/>
    <property type="match status" value="1"/>
</dbReference>
<dbReference type="OMA" id="FENPLVG"/>
<dbReference type="VEuPathDB" id="ToxoDB:ETH_00038810"/>
<reference evidence="9" key="1">
    <citation type="submission" date="2013-10" db="EMBL/GenBank/DDBJ databases">
        <title>Genomic analysis of the causative agents of coccidiosis in chickens.</title>
        <authorList>
            <person name="Reid A.J."/>
            <person name="Blake D."/>
            <person name="Billington K."/>
            <person name="Browne H."/>
            <person name="Dunn M."/>
            <person name="Hung S."/>
            <person name="Kawahara F."/>
            <person name="Miranda-Saavedra D."/>
            <person name="Mourier T."/>
            <person name="Nagra H."/>
            <person name="Otto T.D."/>
            <person name="Rawlings N."/>
            <person name="Sanchez A."/>
            <person name="Sanders M."/>
            <person name="Subramaniam C."/>
            <person name="Tay Y."/>
            <person name="Dear P."/>
            <person name="Doerig C."/>
            <person name="Gruber A."/>
            <person name="Parkinson J."/>
            <person name="Shirley M."/>
            <person name="Wan K.L."/>
            <person name="Berriman M."/>
            <person name="Tomley F."/>
            <person name="Pain A."/>
        </authorList>
    </citation>
    <scope>NUCLEOTIDE SEQUENCE [LARGE SCALE GENOMIC DNA]</scope>
    <source>
        <strain evidence="9">Houghton</strain>
    </source>
</reference>
<organism evidence="9 10">
    <name type="scientific">Eimeria tenella</name>
    <name type="common">Coccidian parasite</name>
    <dbReference type="NCBI Taxonomy" id="5802"/>
    <lineage>
        <taxon>Eukaryota</taxon>
        <taxon>Sar</taxon>
        <taxon>Alveolata</taxon>
        <taxon>Apicomplexa</taxon>
        <taxon>Conoidasida</taxon>
        <taxon>Coccidia</taxon>
        <taxon>Eucoccidiorida</taxon>
        <taxon>Eimeriorina</taxon>
        <taxon>Eimeriidae</taxon>
        <taxon>Eimeria</taxon>
    </lineage>
</organism>
<protein>
    <submittedName>
        <fullName evidence="9">Mitochondrial import inner membrane translocase TIM44, putative</fullName>
    </submittedName>
</protein>
<evidence type="ECO:0000313" key="9">
    <source>
        <dbReference type="EMBL" id="CDJ40014.1"/>
    </source>
</evidence>
<dbReference type="InterPro" id="IPR032710">
    <property type="entry name" value="NTF2-like_dom_sf"/>
</dbReference>
<dbReference type="PANTHER" id="PTHR10721:SF1">
    <property type="entry name" value="MITOCHONDRIAL IMPORT INNER MEMBRANE TRANSLOCASE SUBUNIT TIM44"/>
    <property type="match status" value="1"/>
</dbReference>
<feature type="domain" description="Tim44-like" evidence="8">
    <location>
        <begin position="235"/>
        <end position="315"/>
    </location>
</feature>
<evidence type="ECO:0000256" key="4">
    <source>
        <dbReference type="ARBA" id="ARBA00022946"/>
    </source>
</evidence>
<dbReference type="InterPro" id="IPR039544">
    <property type="entry name" value="Tim44-like"/>
</dbReference>
<keyword evidence="3" id="KW-0999">Mitochondrion inner membrane</keyword>
<accession>U6KUI8</accession>
<dbReference type="RefSeq" id="XP_013230767.1">
    <property type="nucleotide sequence ID" value="XM_013375313.1"/>
</dbReference>
<evidence type="ECO:0000256" key="6">
    <source>
        <dbReference type="ARBA" id="ARBA00023136"/>
    </source>
</evidence>
<gene>
    <name evidence="9" type="ORF">ETH_00038810</name>
</gene>
<evidence type="ECO:0000313" key="10">
    <source>
        <dbReference type="Proteomes" id="UP000030747"/>
    </source>
</evidence>
<evidence type="ECO:0000256" key="7">
    <source>
        <dbReference type="SAM" id="MobiDB-lite"/>
    </source>
</evidence>
<name>U6KUI8_EIMTE</name>
<dbReference type="SUPFAM" id="SSF54427">
    <property type="entry name" value="NTF2-like"/>
    <property type="match status" value="1"/>
</dbReference>
<evidence type="ECO:0000259" key="8">
    <source>
        <dbReference type="Pfam" id="PF04280"/>
    </source>
</evidence>
<feature type="region of interest" description="Disordered" evidence="7">
    <location>
        <begin position="155"/>
        <end position="191"/>
    </location>
</feature>
<dbReference type="OrthoDB" id="347388at2759"/>
<dbReference type="Proteomes" id="UP000030747">
    <property type="component" value="Unassembled WGS sequence"/>
</dbReference>
<sequence length="316" mass="35451">MVLDQVQEDLQKNPELRKAMEELRASALSKQTQTVGSRLQEAAAAAAAAATAAASGTQQHTGRALQHLRRLRLQLLEKQQQLKDKAMEKETFRAIGRHSSRAFRGAAAAAAALQQLAAKAANVFRDEPVAVQKAAQWRQRMAVKRYKQQLQQQQQQEAAQQQQDAADPQQQQPQQQQQQQQQHDAGDEEPQQTALVLSNETAWDRFGSRLRDMPFLQNFFENPLVGQLFKETEIAASIREMKALDPTFRLSELHELLQSVVAEHIISAYLLGDEETLRLHCGDGAFAALKASIDERRRLQLELDPSILLLGQVELV</sequence>